<dbReference type="GO" id="GO:0008970">
    <property type="term" value="F:phospholipase A1 activity"/>
    <property type="evidence" value="ECO:0007669"/>
    <property type="project" value="TreeGrafter"/>
</dbReference>
<keyword evidence="3" id="KW-0150">Chloroplast</keyword>
<dbReference type="PANTHER" id="PTHR31403">
    <property type="entry name" value="PHOSPHOLIPASE A1-IBETA2, CHLOROPLASTIC"/>
    <property type="match status" value="1"/>
</dbReference>
<dbReference type="CDD" id="cd00519">
    <property type="entry name" value="Lipase_3"/>
    <property type="match status" value="1"/>
</dbReference>
<dbReference type="InterPro" id="IPR029058">
    <property type="entry name" value="AB_hydrolase_fold"/>
</dbReference>
<reference evidence="11 12" key="1">
    <citation type="submission" date="2023-10" db="EMBL/GenBank/DDBJ databases">
        <title>Chromosome-scale genome assembly provides insights into flower coloration mechanisms of Canna indica.</title>
        <authorList>
            <person name="Li C."/>
        </authorList>
    </citation>
    <scope>NUCLEOTIDE SEQUENCE [LARGE SCALE GENOMIC DNA]</scope>
    <source>
        <tissue evidence="11">Flower</tissue>
    </source>
</reference>
<feature type="domain" description="Fungal lipase-type" evidence="10">
    <location>
        <begin position="194"/>
        <end position="324"/>
    </location>
</feature>
<evidence type="ECO:0000313" key="11">
    <source>
        <dbReference type="EMBL" id="WOL04140.1"/>
    </source>
</evidence>
<feature type="chain" id="PRO_5042917559" evidence="9">
    <location>
        <begin position="20"/>
        <end position="325"/>
    </location>
</feature>
<keyword evidence="4" id="KW-0934">Plastid</keyword>
<evidence type="ECO:0000256" key="4">
    <source>
        <dbReference type="ARBA" id="ARBA00022640"/>
    </source>
</evidence>
<organism evidence="11 12">
    <name type="scientific">Canna indica</name>
    <name type="common">Indian-shot</name>
    <dbReference type="NCBI Taxonomy" id="4628"/>
    <lineage>
        <taxon>Eukaryota</taxon>
        <taxon>Viridiplantae</taxon>
        <taxon>Streptophyta</taxon>
        <taxon>Embryophyta</taxon>
        <taxon>Tracheophyta</taxon>
        <taxon>Spermatophyta</taxon>
        <taxon>Magnoliopsida</taxon>
        <taxon>Liliopsida</taxon>
        <taxon>Zingiberales</taxon>
        <taxon>Cannaceae</taxon>
        <taxon>Canna</taxon>
    </lineage>
</organism>
<evidence type="ECO:0000256" key="3">
    <source>
        <dbReference type="ARBA" id="ARBA00022528"/>
    </source>
</evidence>
<evidence type="ECO:0000256" key="9">
    <source>
        <dbReference type="SAM" id="SignalP"/>
    </source>
</evidence>
<dbReference type="Pfam" id="PF01764">
    <property type="entry name" value="Lipase_3"/>
    <property type="match status" value="1"/>
</dbReference>
<gene>
    <name evidence="11" type="ORF">Cni_G12861</name>
</gene>
<keyword evidence="6" id="KW-0809">Transit peptide</keyword>
<dbReference type="SUPFAM" id="SSF53474">
    <property type="entry name" value="alpha/beta-Hydrolases"/>
    <property type="match status" value="1"/>
</dbReference>
<keyword evidence="12" id="KW-1185">Reference proteome</keyword>
<dbReference type="PANTHER" id="PTHR31403:SF4">
    <property type="entry name" value="PHOSPHOLIPASE A1-IALPHA2, CHLOROPLASTIC"/>
    <property type="match status" value="1"/>
</dbReference>
<protein>
    <submittedName>
        <fullName evidence="11">Galactolipase DONGLE, chloroplastic</fullName>
    </submittedName>
</protein>
<feature type="signal peptide" evidence="9">
    <location>
        <begin position="1"/>
        <end position="19"/>
    </location>
</feature>
<evidence type="ECO:0000256" key="8">
    <source>
        <dbReference type="ARBA" id="ARBA00023098"/>
    </source>
</evidence>
<keyword evidence="5" id="KW-0378">Hydrolase</keyword>
<evidence type="ECO:0000256" key="7">
    <source>
        <dbReference type="ARBA" id="ARBA00022963"/>
    </source>
</evidence>
<keyword evidence="9" id="KW-0732">Signal</keyword>
<dbReference type="AlphaFoldDB" id="A0AAQ3QD70"/>
<keyword evidence="7" id="KW-0442">Lipid degradation</keyword>
<evidence type="ECO:0000256" key="5">
    <source>
        <dbReference type="ARBA" id="ARBA00022801"/>
    </source>
</evidence>
<comment type="subcellular location">
    <subcellularLocation>
        <location evidence="1">Plastid</location>
        <location evidence="1">Chloroplast</location>
    </subcellularLocation>
</comment>
<evidence type="ECO:0000256" key="2">
    <source>
        <dbReference type="ARBA" id="ARBA00010701"/>
    </source>
</evidence>
<evidence type="ECO:0000256" key="1">
    <source>
        <dbReference type="ARBA" id="ARBA00004229"/>
    </source>
</evidence>
<dbReference type="GO" id="GO:0016042">
    <property type="term" value="P:lipid catabolic process"/>
    <property type="evidence" value="ECO:0007669"/>
    <property type="project" value="UniProtKB-KW"/>
</dbReference>
<dbReference type="Gene3D" id="3.40.50.1820">
    <property type="entry name" value="alpha/beta hydrolase"/>
    <property type="match status" value="1"/>
</dbReference>
<accession>A0AAQ3QD70</accession>
<evidence type="ECO:0000256" key="6">
    <source>
        <dbReference type="ARBA" id="ARBA00022946"/>
    </source>
</evidence>
<name>A0AAQ3QD70_9LILI</name>
<dbReference type="Proteomes" id="UP001327560">
    <property type="component" value="Chromosome 4"/>
</dbReference>
<sequence length="325" mass="35617">MHFFFSFLSSLFTATYVHAACTTFDMASPMQVPNHAVFLPELATHHPRPSTSTASFSVSPRRATAAAAPGLGAVVAKCRPRWREIQGCNNWEGLVEPLSPLLCAEIVRYGEFVVAYYKAFDLNPGSKRYLNCKYGKRSLLREVGMGSAGYEITKYIYATPDISIPTQAGTCRSRWIGYTAVSSAAAVGRRDILVALRGTVTSTEWLANFMSSLTPARLDPGDPRAEVNVESGFLGLYTSDDSSCRFSSRSCREQLLAEVLRIMDRYREEELSITLAGHSMGSSLALLFGYDLAELGLNQAAKGEIPITVYSFGGPRVGNLGFRER</sequence>
<keyword evidence="8" id="KW-0443">Lipid metabolism</keyword>
<evidence type="ECO:0000313" key="12">
    <source>
        <dbReference type="Proteomes" id="UP001327560"/>
    </source>
</evidence>
<dbReference type="InterPro" id="IPR002921">
    <property type="entry name" value="Fungal_lipase-type"/>
</dbReference>
<comment type="similarity">
    <text evidence="2">Belongs to the AB hydrolase superfamily. Lipase family.</text>
</comment>
<dbReference type="EMBL" id="CP136893">
    <property type="protein sequence ID" value="WOL04140.1"/>
    <property type="molecule type" value="Genomic_DNA"/>
</dbReference>
<dbReference type="GO" id="GO:0009507">
    <property type="term" value="C:chloroplast"/>
    <property type="evidence" value="ECO:0007669"/>
    <property type="project" value="UniProtKB-SubCell"/>
</dbReference>
<evidence type="ECO:0000259" key="10">
    <source>
        <dbReference type="Pfam" id="PF01764"/>
    </source>
</evidence>
<proteinExistence type="inferred from homology"/>